<reference evidence="1" key="1">
    <citation type="submission" date="2023-10" db="EMBL/GenBank/DDBJ databases">
        <title>Genome assemblies of two species of porcelain crab, Petrolisthes cinctipes and Petrolisthes manimaculis (Anomura: Porcellanidae).</title>
        <authorList>
            <person name="Angst P."/>
        </authorList>
    </citation>
    <scope>NUCLEOTIDE SEQUENCE</scope>
    <source>
        <strain evidence="1">PB745_01</strain>
        <tissue evidence="1">Gill</tissue>
    </source>
</reference>
<accession>A0AAE1KPZ7</accession>
<dbReference type="Proteomes" id="UP001286313">
    <property type="component" value="Unassembled WGS sequence"/>
</dbReference>
<organism evidence="1 2">
    <name type="scientific">Petrolisthes cinctipes</name>
    <name type="common">Flat porcelain crab</name>
    <dbReference type="NCBI Taxonomy" id="88211"/>
    <lineage>
        <taxon>Eukaryota</taxon>
        <taxon>Metazoa</taxon>
        <taxon>Ecdysozoa</taxon>
        <taxon>Arthropoda</taxon>
        <taxon>Crustacea</taxon>
        <taxon>Multicrustacea</taxon>
        <taxon>Malacostraca</taxon>
        <taxon>Eumalacostraca</taxon>
        <taxon>Eucarida</taxon>
        <taxon>Decapoda</taxon>
        <taxon>Pleocyemata</taxon>
        <taxon>Anomura</taxon>
        <taxon>Galatheoidea</taxon>
        <taxon>Porcellanidae</taxon>
        <taxon>Petrolisthes</taxon>
    </lineage>
</organism>
<dbReference type="EMBL" id="JAWQEG010001333">
    <property type="protein sequence ID" value="KAK3880284.1"/>
    <property type="molecule type" value="Genomic_DNA"/>
</dbReference>
<protein>
    <submittedName>
        <fullName evidence="1">Uncharacterized protein</fullName>
    </submittedName>
</protein>
<gene>
    <name evidence="1" type="ORF">Pcinc_015216</name>
</gene>
<name>A0AAE1KPZ7_PETCI</name>
<sequence length="82" mass="8690">MNLQVWVDEGVGGCNGSGGSDGVIDQGGEARRWVAAAAAAVGYHGPGTSLTSPLSPGRPRCQHVVLPRRRLRPRHHQARPPF</sequence>
<comment type="caution">
    <text evidence="1">The sequence shown here is derived from an EMBL/GenBank/DDBJ whole genome shotgun (WGS) entry which is preliminary data.</text>
</comment>
<proteinExistence type="predicted"/>
<evidence type="ECO:0000313" key="1">
    <source>
        <dbReference type="EMBL" id="KAK3880284.1"/>
    </source>
</evidence>
<keyword evidence="2" id="KW-1185">Reference proteome</keyword>
<dbReference type="AlphaFoldDB" id="A0AAE1KPZ7"/>
<evidence type="ECO:0000313" key="2">
    <source>
        <dbReference type="Proteomes" id="UP001286313"/>
    </source>
</evidence>